<protein>
    <submittedName>
        <fullName evidence="2">Uncharacterized protein</fullName>
    </submittedName>
</protein>
<evidence type="ECO:0000313" key="3">
    <source>
        <dbReference type="Proteomes" id="UP000027855"/>
    </source>
</evidence>
<evidence type="ECO:0000256" key="1">
    <source>
        <dbReference type="SAM" id="Phobius"/>
    </source>
</evidence>
<dbReference type="EMBL" id="JJMT01000041">
    <property type="protein sequence ID" value="KEO42914.1"/>
    <property type="molecule type" value="Genomic_DNA"/>
</dbReference>
<comment type="caution">
    <text evidence="2">The sequence shown here is derived from an EMBL/GenBank/DDBJ whole genome shotgun (WGS) entry which is preliminary data.</text>
</comment>
<keyword evidence="1" id="KW-0472">Membrane</keyword>
<gene>
    <name evidence="2" type="ORF">DL07_08830</name>
</gene>
<proteinExistence type="predicted"/>
<dbReference type="Proteomes" id="UP000027855">
    <property type="component" value="Unassembled WGS sequence"/>
</dbReference>
<dbReference type="AlphaFoldDB" id="A0A074IMN5"/>
<reference evidence="2 3" key="1">
    <citation type="submission" date="2014-04" db="EMBL/GenBank/DDBJ databases">
        <title>Variable characteristics of bacteriocin-producing Streptococcus salivarius strains isolated from Malaysian subjects.</title>
        <authorList>
            <person name="Philip K."/>
            <person name="Barbour A."/>
        </authorList>
    </citation>
    <scope>NUCLEOTIDE SEQUENCE [LARGE SCALE GENOMIC DNA]</scope>
    <source>
        <strain evidence="2 3">NU10</strain>
    </source>
</reference>
<organism evidence="2 3">
    <name type="scientific">Streptococcus salivarius</name>
    <dbReference type="NCBI Taxonomy" id="1304"/>
    <lineage>
        <taxon>Bacteria</taxon>
        <taxon>Bacillati</taxon>
        <taxon>Bacillota</taxon>
        <taxon>Bacilli</taxon>
        <taxon>Lactobacillales</taxon>
        <taxon>Streptococcaceae</taxon>
        <taxon>Streptococcus</taxon>
    </lineage>
</organism>
<keyword evidence="1" id="KW-0812">Transmembrane</keyword>
<accession>A0A074IMN5</accession>
<name>A0A074IMN5_STRSL</name>
<feature type="transmembrane region" description="Helical" evidence="1">
    <location>
        <begin position="12"/>
        <end position="33"/>
    </location>
</feature>
<evidence type="ECO:0000313" key="2">
    <source>
        <dbReference type="EMBL" id="KEO42914.1"/>
    </source>
</evidence>
<keyword evidence="1" id="KW-1133">Transmembrane helix</keyword>
<sequence length="96" mass="11314">MVNFMELIKSFLVAPYFLGMILGGVFLGIYVLIDKIIKNPIKDINYYKKFVESYKEEADFYKMSSEEYKTMAITYRKRYLESQAKLELVMKGNSSH</sequence>